<feature type="non-terminal residue" evidence="3">
    <location>
        <position position="399"/>
    </location>
</feature>
<keyword evidence="1" id="KW-0378">Hydrolase</keyword>
<dbReference type="PROSITE" id="PS50175">
    <property type="entry name" value="ASP_PROT_RETROV"/>
    <property type="match status" value="1"/>
</dbReference>
<gene>
    <name evidence="3" type="ORF">PFISCL1PPCAC_26363</name>
</gene>
<protein>
    <recommendedName>
        <fullName evidence="2">Peptidase A2 domain-containing protein</fullName>
    </recommendedName>
</protein>
<reference evidence="3" key="1">
    <citation type="submission" date="2023-10" db="EMBL/GenBank/DDBJ databases">
        <title>Genome assembly of Pristionchus species.</title>
        <authorList>
            <person name="Yoshida K."/>
            <person name="Sommer R.J."/>
        </authorList>
    </citation>
    <scope>NUCLEOTIDE SEQUENCE</scope>
    <source>
        <strain evidence="3">RS5133</strain>
    </source>
</reference>
<proteinExistence type="predicted"/>
<feature type="non-terminal residue" evidence="3">
    <location>
        <position position="1"/>
    </location>
</feature>
<dbReference type="CDD" id="cd00303">
    <property type="entry name" value="retropepsin_like"/>
    <property type="match status" value="1"/>
</dbReference>
<dbReference type="Pfam" id="PF13650">
    <property type="entry name" value="Asp_protease_2"/>
    <property type="match status" value="1"/>
</dbReference>
<dbReference type="Gene3D" id="2.40.70.10">
    <property type="entry name" value="Acid Proteases"/>
    <property type="match status" value="1"/>
</dbReference>
<evidence type="ECO:0000256" key="1">
    <source>
        <dbReference type="ARBA" id="ARBA00022801"/>
    </source>
</evidence>
<organism evidence="3 4">
    <name type="scientific">Pristionchus fissidentatus</name>
    <dbReference type="NCBI Taxonomy" id="1538716"/>
    <lineage>
        <taxon>Eukaryota</taxon>
        <taxon>Metazoa</taxon>
        <taxon>Ecdysozoa</taxon>
        <taxon>Nematoda</taxon>
        <taxon>Chromadorea</taxon>
        <taxon>Rhabditida</taxon>
        <taxon>Rhabditina</taxon>
        <taxon>Diplogasteromorpha</taxon>
        <taxon>Diplogasteroidea</taxon>
        <taxon>Neodiplogasteridae</taxon>
        <taxon>Pristionchus</taxon>
    </lineage>
</organism>
<dbReference type="GO" id="GO:0004190">
    <property type="term" value="F:aspartic-type endopeptidase activity"/>
    <property type="evidence" value="ECO:0007669"/>
    <property type="project" value="InterPro"/>
</dbReference>
<evidence type="ECO:0000313" key="4">
    <source>
        <dbReference type="Proteomes" id="UP001432322"/>
    </source>
</evidence>
<accession>A0AAV5WSQ2</accession>
<feature type="domain" description="Peptidase A2" evidence="2">
    <location>
        <begin position="32"/>
        <end position="48"/>
    </location>
</feature>
<dbReference type="PROSITE" id="PS00141">
    <property type="entry name" value="ASP_PROTEASE"/>
    <property type="match status" value="1"/>
</dbReference>
<keyword evidence="4" id="KW-1185">Reference proteome</keyword>
<dbReference type="EMBL" id="BTSY01000007">
    <property type="protein sequence ID" value="GMT35066.1"/>
    <property type="molecule type" value="Genomic_DNA"/>
</dbReference>
<dbReference type="InterPro" id="IPR001969">
    <property type="entry name" value="Aspartic_peptidase_AS"/>
</dbReference>
<dbReference type="InterPro" id="IPR021109">
    <property type="entry name" value="Peptidase_aspartic_dom_sf"/>
</dbReference>
<name>A0AAV5WSQ2_9BILA</name>
<dbReference type="Proteomes" id="UP001432322">
    <property type="component" value="Unassembled WGS sequence"/>
</dbReference>
<sequence length="399" mass="44607">ERARKEKKIKEEEYFFIKKRKKVTGWLNGREAQILLDTGADVSVISRNTVEKIEGVEVLKGGTIDMCDVQGGKMDIVGRAVIQVELERGKVAPVGFYIVNNDRGTVIIGGMGLDALGIELKTVDYKEEERGLNKEGERDEGCEAMALRSMVVEPGEMGTVWVTGEPGATVVLNADVEQAVEGVAVNEAVVLVPIVNDTKERIQIQKYQSIGRWVMIEEGIVGEISERSASVKEVKAGVQAGYGELWEQIKKKLGENRGARVEGELEKVLEEHTEVFAKGEEDIGRLTNWECEVEVKEGKPKFIPALKPREVKEPLEVVAIDLLDLGKGSQGNRMMILMRKTQEQENGKLREEKERMKALYDKRAANNKGFEPMEGDRVYVRKEKAGEKNPKLRIDWDGP</sequence>
<dbReference type="InterPro" id="IPR001995">
    <property type="entry name" value="Peptidase_A2_cat"/>
</dbReference>
<evidence type="ECO:0000313" key="3">
    <source>
        <dbReference type="EMBL" id="GMT35066.1"/>
    </source>
</evidence>
<dbReference type="SUPFAM" id="SSF50630">
    <property type="entry name" value="Acid proteases"/>
    <property type="match status" value="1"/>
</dbReference>
<evidence type="ECO:0000259" key="2">
    <source>
        <dbReference type="PROSITE" id="PS50175"/>
    </source>
</evidence>
<comment type="caution">
    <text evidence="3">The sequence shown here is derived from an EMBL/GenBank/DDBJ whole genome shotgun (WGS) entry which is preliminary data.</text>
</comment>
<dbReference type="GO" id="GO:0006508">
    <property type="term" value="P:proteolysis"/>
    <property type="evidence" value="ECO:0007669"/>
    <property type="project" value="InterPro"/>
</dbReference>
<dbReference type="AlphaFoldDB" id="A0AAV5WSQ2"/>